<proteinExistence type="predicted"/>
<evidence type="ECO:0000259" key="1">
    <source>
        <dbReference type="Pfam" id="PF00043"/>
    </source>
</evidence>
<dbReference type="RefSeq" id="XP_008485815.1">
    <property type="nucleotide sequence ID" value="XM_008487593.3"/>
</dbReference>
<protein>
    <submittedName>
        <fullName evidence="3">Glutathione S-transferase D5-like</fullName>
    </submittedName>
</protein>
<dbReference type="KEGG" id="dci:103522490"/>
<feature type="domain" description="Glutathione S-transferase C-terminal" evidence="1">
    <location>
        <begin position="11"/>
        <end position="76"/>
    </location>
</feature>
<reference evidence="3" key="1">
    <citation type="submission" date="2025-08" db="UniProtKB">
        <authorList>
            <consortium name="RefSeq"/>
        </authorList>
    </citation>
    <scope>IDENTIFICATION</scope>
</reference>
<dbReference type="InterPro" id="IPR036282">
    <property type="entry name" value="Glutathione-S-Trfase_C_sf"/>
</dbReference>
<dbReference type="GO" id="GO:0006749">
    <property type="term" value="P:glutathione metabolic process"/>
    <property type="evidence" value="ECO:0007669"/>
    <property type="project" value="TreeGrafter"/>
</dbReference>
<dbReference type="SUPFAM" id="SSF47616">
    <property type="entry name" value="GST C-terminal domain-like"/>
    <property type="match status" value="1"/>
</dbReference>
<dbReference type="STRING" id="121845.A0A1S3DPJ0"/>
<dbReference type="PaxDb" id="121845-A0A1S3DPJ0"/>
<keyword evidence="2" id="KW-1185">Reference proteome</keyword>
<dbReference type="GeneID" id="103522490"/>
<evidence type="ECO:0000313" key="3">
    <source>
        <dbReference type="RefSeq" id="XP_008485815.1"/>
    </source>
</evidence>
<dbReference type="GO" id="GO:0004364">
    <property type="term" value="F:glutathione transferase activity"/>
    <property type="evidence" value="ECO:0007669"/>
    <property type="project" value="TreeGrafter"/>
</dbReference>
<dbReference type="PANTHER" id="PTHR43969:SF9">
    <property type="entry name" value="GLUTATHIONE S TRANSFERASE D10, ISOFORM A-RELATED"/>
    <property type="match status" value="1"/>
</dbReference>
<dbReference type="InterPro" id="IPR004046">
    <property type="entry name" value="GST_C"/>
</dbReference>
<dbReference type="Pfam" id="PF00043">
    <property type="entry name" value="GST_C"/>
    <property type="match status" value="1"/>
</dbReference>
<dbReference type="Proteomes" id="UP000079169">
    <property type="component" value="Unplaced"/>
</dbReference>
<dbReference type="AlphaFoldDB" id="A0A1S3DPJ0"/>
<gene>
    <name evidence="3" type="primary">LOC103522490</name>
</gene>
<feature type="non-terminal residue" evidence="3">
    <location>
        <position position="1"/>
    </location>
</feature>
<dbReference type="PANTHER" id="PTHR43969">
    <property type="entry name" value="GLUTATHIONE S TRANSFERASE D10, ISOFORM A-RELATED"/>
    <property type="match status" value="1"/>
</dbReference>
<sequence>VNIFSKKATHLDEETVGKVRTIYATTEQFLKGRKYIASDVISIADFSYFTSLTTLEVFLPELDDYPNVVRYLLTCMDTIPGCHDDRTVYIANFNALYQAAVERNRSLDDPS</sequence>
<organism evidence="2 3">
    <name type="scientific">Diaphorina citri</name>
    <name type="common">Asian citrus psyllid</name>
    <dbReference type="NCBI Taxonomy" id="121845"/>
    <lineage>
        <taxon>Eukaryota</taxon>
        <taxon>Metazoa</taxon>
        <taxon>Ecdysozoa</taxon>
        <taxon>Arthropoda</taxon>
        <taxon>Hexapoda</taxon>
        <taxon>Insecta</taxon>
        <taxon>Pterygota</taxon>
        <taxon>Neoptera</taxon>
        <taxon>Paraneoptera</taxon>
        <taxon>Hemiptera</taxon>
        <taxon>Sternorrhyncha</taxon>
        <taxon>Psylloidea</taxon>
        <taxon>Psyllidae</taxon>
        <taxon>Diaphorininae</taxon>
        <taxon>Diaphorina</taxon>
    </lineage>
</organism>
<name>A0A1S3DPJ0_DIACI</name>
<dbReference type="Gene3D" id="1.20.1050.10">
    <property type="match status" value="1"/>
</dbReference>
<evidence type="ECO:0000313" key="2">
    <source>
        <dbReference type="Proteomes" id="UP000079169"/>
    </source>
</evidence>
<accession>A0A1S3DPJ0</accession>